<evidence type="ECO:0000256" key="1">
    <source>
        <dbReference type="ARBA" id="ARBA00022475"/>
    </source>
</evidence>
<organism evidence="11 12">
    <name type="scientific">Desulforhabdus amnigena</name>
    <dbReference type="NCBI Taxonomy" id="40218"/>
    <lineage>
        <taxon>Bacteria</taxon>
        <taxon>Pseudomonadati</taxon>
        <taxon>Thermodesulfobacteriota</taxon>
        <taxon>Syntrophobacteria</taxon>
        <taxon>Syntrophobacterales</taxon>
        <taxon>Syntrophobacteraceae</taxon>
        <taxon>Desulforhabdus</taxon>
    </lineage>
</organism>
<evidence type="ECO:0000256" key="7">
    <source>
        <dbReference type="ARBA" id="ARBA00023209"/>
    </source>
</evidence>
<reference evidence="11" key="1">
    <citation type="submission" date="2022-12" db="EMBL/GenBank/DDBJ databases">
        <title>Reference genome sequencing for broad-spectrum identification of bacterial and archaeal isolates by mass spectrometry.</title>
        <authorList>
            <person name="Sekiguchi Y."/>
            <person name="Tourlousse D.M."/>
        </authorList>
    </citation>
    <scope>NUCLEOTIDE SEQUENCE</scope>
    <source>
        <strain evidence="11">ASRB1</strain>
    </source>
</reference>
<evidence type="ECO:0000256" key="9">
    <source>
        <dbReference type="ARBA" id="ARBA00023264"/>
    </source>
</evidence>
<keyword evidence="1" id="KW-1003">Cell membrane</keyword>
<dbReference type="EMBL" id="BSDR01000001">
    <property type="protein sequence ID" value="GLI34658.1"/>
    <property type="molecule type" value="Genomic_DNA"/>
</dbReference>
<evidence type="ECO:0000313" key="11">
    <source>
        <dbReference type="EMBL" id="GLI34658.1"/>
    </source>
</evidence>
<keyword evidence="2" id="KW-0444">Lipid biosynthesis</keyword>
<dbReference type="PANTHER" id="PTHR35809:SF1">
    <property type="entry name" value="ARCHAETIDYLSERINE DECARBOXYLASE PROENZYME-RELATED"/>
    <property type="match status" value="1"/>
</dbReference>
<keyword evidence="3" id="KW-0210">Decarboxylase</keyword>
<evidence type="ECO:0000313" key="12">
    <source>
        <dbReference type="Proteomes" id="UP001144372"/>
    </source>
</evidence>
<keyword evidence="6" id="KW-0865">Zymogen</keyword>
<dbReference type="InterPro" id="IPR033175">
    <property type="entry name" value="PSD-A"/>
</dbReference>
<keyword evidence="10" id="KW-0670">Pyruvate</keyword>
<keyword evidence="8" id="KW-0456">Lyase</keyword>
<dbReference type="AlphaFoldDB" id="A0A9W6D4Y7"/>
<proteinExistence type="predicted"/>
<evidence type="ECO:0000256" key="8">
    <source>
        <dbReference type="ARBA" id="ARBA00023239"/>
    </source>
</evidence>
<keyword evidence="9" id="KW-1208">Phospholipid metabolism</keyword>
<dbReference type="RefSeq" id="WP_281794045.1">
    <property type="nucleotide sequence ID" value="NZ_BSDR01000001.1"/>
</dbReference>
<dbReference type="GO" id="GO:0008654">
    <property type="term" value="P:phospholipid biosynthetic process"/>
    <property type="evidence" value="ECO:0007669"/>
    <property type="project" value="UniProtKB-KW"/>
</dbReference>
<keyword evidence="4" id="KW-0443">Lipid metabolism</keyword>
<protein>
    <submittedName>
        <fullName evidence="11">Phosphatidylserine decarboxylase</fullName>
    </submittedName>
</protein>
<keyword evidence="7" id="KW-0594">Phospholipid biosynthesis</keyword>
<dbReference type="Pfam" id="PF02666">
    <property type="entry name" value="PS_Dcarbxylase"/>
    <property type="match status" value="1"/>
</dbReference>
<evidence type="ECO:0000256" key="5">
    <source>
        <dbReference type="ARBA" id="ARBA00023136"/>
    </source>
</evidence>
<evidence type="ECO:0000256" key="2">
    <source>
        <dbReference type="ARBA" id="ARBA00022516"/>
    </source>
</evidence>
<evidence type="ECO:0000256" key="4">
    <source>
        <dbReference type="ARBA" id="ARBA00023098"/>
    </source>
</evidence>
<dbReference type="GO" id="GO:0004609">
    <property type="term" value="F:phosphatidylserine decarboxylase activity"/>
    <property type="evidence" value="ECO:0007669"/>
    <property type="project" value="InterPro"/>
</dbReference>
<name>A0A9W6D4Y7_9BACT</name>
<comment type="caution">
    <text evidence="11">The sequence shown here is derived from an EMBL/GenBank/DDBJ whole genome shotgun (WGS) entry which is preliminary data.</text>
</comment>
<keyword evidence="12" id="KW-1185">Reference proteome</keyword>
<dbReference type="InterPro" id="IPR003817">
    <property type="entry name" value="PS_Dcarbxylase"/>
</dbReference>
<sequence length="228" mass="25519">MITIIASGLAALLIGFCYWRYIWFFRNPDRIPPAGEGILSPADGTVVYAKRIQPHDAVLVIKRGVQATINDIAREDMGSEKILIGIFMSPFDVHYNRAPLSGTVGFIHHHPAKGTNLAMWQMHLRALLKRNPYHKGSMHILQNERTVTKINGHFRGKPCPCYVVQIAAKSVSGIESYVEEGMRVERGSIFGMIRIGSQVDVIMPWQEGMQLMVRPGDKVRAGKTLLVQ</sequence>
<evidence type="ECO:0000256" key="3">
    <source>
        <dbReference type="ARBA" id="ARBA00022793"/>
    </source>
</evidence>
<accession>A0A9W6D4Y7</accession>
<keyword evidence="5" id="KW-0472">Membrane</keyword>
<dbReference type="PANTHER" id="PTHR35809">
    <property type="entry name" value="ARCHAETIDYLSERINE DECARBOXYLASE PROENZYME-RELATED"/>
    <property type="match status" value="1"/>
</dbReference>
<evidence type="ECO:0000256" key="10">
    <source>
        <dbReference type="ARBA" id="ARBA00023317"/>
    </source>
</evidence>
<gene>
    <name evidence="11" type="ORF">DAMNIGENAA_20910</name>
</gene>
<dbReference type="Proteomes" id="UP001144372">
    <property type="component" value="Unassembled WGS sequence"/>
</dbReference>
<evidence type="ECO:0000256" key="6">
    <source>
        <dbReference type="ARBA" id="ARBA00023145"/>
    </source>
</evidence>